<evidence type="ECO:0000256" key="10">
    <source>
        <dbReference type="ARBA" id="ARBA00023251"/>
    </source>
</evidence>
<dbReference type="Pfam" id="PF02673">
    <property type="entry name" value="BacA"/>
    <property type="match status" value="1"/>
</dbReference>
<evidence type="ECO:0000256" key="2">
    <source>
        <dbReference type="ARBA" id="ARBA00010621"/>
    </source>
</evidence>
<evidence type="ECO:0000256" key="11">
    <source>
        <dbReference type="ARBA" id="ARBA00032707"/>
    </source>
</evidence>
<keyword evidence="6 14" id="KW-0812">Transmembrane</keyword>
<dbReference type="RefSeq" id="WP_019951718.1">
    <property type="nucleotide sequence ID" value="NZ_JBHLVX010000023.1"/>
</dbReference>
<proteinExistence type="inferred from homology"/>
<keyword evidence="8 14" id="KW-1133">Transmembrane helix</keyword>
<evidence type="ECO:0000256" key="9">
    <source>
        <dbReference type="ARBA" id="ARBA00023136"/>
    </source>
</evidence>
<keyword evidence="7 14" id="KW-0378">Hydrolase</keyword>
<evidence type="ECO:0000256" key="3">
    <source>
        <dbReference type="ARBA" id="ARBA00012374"/>
    </source>
</evidence>
<dbReference type="HAMAP" id="MF_01006">
    <property type="entry name" value="Undec_diphosphatase"/>
    <property type="match status" value="1"/>
</dbReference>
<evidence type="ECO:0000256" key="12">
    <source>
        <dbReference type="ARBA" id="ARBA00032932"/>
    </source>
</evidence>
<keyword evidence="14" id="KW-0573">Peptidoglycan synthesis</keyword>
<evidence type="ECO:0000313" key="15">
    <source>
        <dbReference type="EMBL" id="MFC0267750.1"/>
    </source>
</evidence>
<organism evidence="15 16">
    <name type="scientific">Kushneria aurantia</name>
    <dbReference type="NCBI Taxonomy" id="504092"/>
    <lineage>
        <taxon>Bacteria</taxon>
        <taxon>Pseudomonadati</taxon>
        <taxon>Pseudomonadota</taxon>
        <taxon>Gammaproteobacteria</taxon>
        <taxon>Oceanospirillales</taxon>
        <taxon>Halomonadaceae</taxon>
        <taxon>Kushneria</taxon>
    </lineage>
</organism>
<sequence>MDWLHVVVLALIQGISEFLPVSSSAHLILPSQLLGWPDQGLAFDVAVHVGTLLAVLIAFRHQVWTIARGWLAQVFKRRASEEARIGWAVIIATLPAGIIGFLADDLISVWARSGLVIATTTIIFGLLLWWADARGERRLAMAQLGWKSALLIGLAQALALIPGTSRSGITITAALMLGFTRQSAAQFSFLISIPLILAAGLFKGIELAGSGSDAHWRAIGVGVLLSFVSAFICIRLFLAALDRIGMLPFVIYRLALGLLLLLLLL</sequence>
<dbReference type="NCBIfam" id="TIGR00753">
    <property type="entry name" value="undec_PP_bacA"/>
    <property type="match status" value="1"/>
</dbReference>
<keyword evidence="14" id="KW-0961">Cell wall biogenesis/degradation</keyword>
<reference evidence="15 16" key="1">
    <citation type="submission" date="2024-09" db="EMBL/GenBank/DDBJ databases">
        <authorList>
            <person name="Sun Q."/>
            <person name="Mori K."/>
        </authorList>
    </citation>
    <scope>NUCLEOTIDE SEQUENCE [LARGE SCALE GENOMIC DNA]</scope>
    <source>
        <strain evidence="15 16">CCM 7415</strain>
    </source>
</reference>
<dbReference type="EMBL" id="JBHLVX010000023">
    <property type="protein sequence ID" value="MFC0267750.1"/>
    <property type="molecule type" value="Genomic_DNA"/>
</dbReference>
<comment type="subcellular location">
    <subcellularLocation>
        <location evidence="1 14">Cell membrane</location>
        <topology evidence="1 14">Multi-pass membrane protein</topology>
    </subcellularLocation>
</comment>
<comment type="miscellaneous">
    <text evidence="14">Bacitracin is thought to be involved in the inhibition of peptidoglycan synthesis by sequestering undecaprenyl diphosphate, thereby reducing the pool of lipid carrier available.</text>
</comment>
<evidence type="ECO:0000256" key="6">
    <source>
        <dbReference type="ARBA" id="ARBA00022692"/>
    </source>
</evidence>
<comment type="catalytic activity">
    <reaction evidence="13 14">
        <text>di-trans,octa-cis-undecaprenyl diphosphate + H2O = di-trans,octa-cis-undecaprenyl phosphate + phosphate + H(+)</text>
        <dbReference type="Rhea" id="RHEA:28094"/>
        <dbReference type="ChEBI" id="CHEBI:15377"/>
        <dbReference type="ChEBI" id="CHEBI:15378"/>
        <dbReference type="ChEBI" id="CHEBI:43474"/>
        <dbReference type="ChEBI" id="CHEBI:58405"/>
        <dbReference type="ChEBI" id="CHEBI:60392"/>
        <dbReference type="EC" id="3.6.1.27"/>
    </reaction>
</comment>
<dbReference type="PANTHER" id="PTHR30622:SF4">
    <property type="entry name" value="UNDECAPRENYL-DIPHOSPHATASE"/>
    <property type="match status" value="1"/>
</dbReference>
<evidence type="ECO:0000256" key="7">
    <source>
        <dbReference type="ARBA" id="ARBA00022801"/>
    </source>
</evidence>
<keyword evidence="10 14" id="KW-0046">Antibiotic resistance</keyword>
<evidence type="ECO:0000256" key="1">
    <source>
        <dbReference type="ARBA" id="ARBA00004651"/>
    </source>
</evidence>
<feature type="transmembrane region" description="Helical" evidence="14">
    <location>
        <begin position="244"/>
        <end position="264"/>
    </location>
</feature>
<evidence type="ECO:0000313" key="16">
    <source>
        <dbReference type="Proteomes" id="UP001589814"/>
    </source>
</evidence>
<keyword evidence="5 14" id="KW-1003">Cell membrane</keyword>
<feature type="transmembrane region" description="Helical" evidence="14">
    <location>
        <begin position="109"/>
        <end position="132"/>
    </location>
</feature>
<evidence type="ECO:0000256" key="8">
    <source>
        <dbReference type="ARBA" id="ARBA00022989"/>
    </source>
</evidence>
<comment type="similarity">
    <text evidence="2 14">Belongs to the UppP family.</text>
</comment>
<dbReference type="EC" id="3.6.1.27" evidence="3 14"/>
<accession>A0ABV6G269</accession>
<feature type="transmembrane region" description="Helical" evidence="14">
    <location>
        <begin position="85"/>
        <end position="103"/>
    </location>
</feature>
<feature type="transmembrane region" description="Helical" evidence="14">
    <location>
        <begin position="214"/>
        <end position="238"/>
    </location>
</feature>
<protein>
    <recommendedName>
        <fullName evidence="4 14">Undecaprenyl-diphosphatase</fullName>
        <ecNumber evidence="3 14">3.6.1.27</ecNumber>
    </recommendedName>
    <alternativeName>
        <fullName evidence="12 14">Bacitracin resistance protein</fullName>
    </alternativeName>
    <alternativeName>
        <fullName evidence="11 14">Undecaprenyl pyrophosphate phosphatase</fullName>
    </alternativeName>
</protein>
<gene>
    <name evidence="14" type="primary">uppP</name>
    <name evidence="15" type="ORF">ACFFHW_07060</name>
</gene>
<dbReference type="GO" id="GO:0050380">
    <property type="term" value="F:undecaprenyl-diphosphatase activity"/>
    <property type="evidence" value="ECO:0007669"/>
    <property type="project" value="UniProtKB-EC"/>
</dbReference>
<evidence type="ECO:0000256" key="4">
    <source>
        <dbReference type="ARBA" id="ARBA00021581"/>
    </source>
</evidence>
<feature type="transmembrane region" description="Helical" evidence="14">
    <location>
        <begin position="40"/>
        <end position="59"/>
    </location>
</feature>
<dbReference type="Proteomes" id="UP001589814">
    <property type="component" value="Unassembled WGS sequence"/>
</dbReference>
<evidence type="ECO:0000256" key="14">
    <source>
        <dbReference type="HAMAP-Rule" id="MF_01006"/>
    </source>
</evidence>
<comment type="function">
    <text evidence="14">Catalyzes the dephosphorylation of undecaprenyl diphosphate (UPP). Confers resistance to bacitracin.</text>
</comment>
<name>A0ABV6G269_9GAMM</name>
<dbReference type="InterPro" id="IPR003824">
    <property type="entry name" value="UppP"/>
</dbReference>
<dbReference type="PANTHER" id="PTHR30622">
    <property type="entry name" value="UNDECAPRENYL-DIPHOSPHATASE"/>
    <property type="match status" value="1"/>
</dbReference>
<dbReference type="NCBIfam" id="NF001393">
    <property type="entry name" value="PRK00281.2-4"/>
    <property type="match status" value="1"/>
</dbReference>
<feature type="transmembrane region" description="Helical" evidence="14">
    <location>
        <begin position="144"/>
        <end position="164"/>
    </location>
</feature>
<evidence type="ECO:0000256" key="5">
    <source>
        <dbReference type="ARBA" id="ARBA00022475"/>
    </source>
</evidence>
<keyword evidence="14" id="KW-0133">Cell shape</keyword>
<feature type="transmembrane region" description="Helical" evidence="14">
    <location>
        <begin position="184"/>
        <end position="202"/>
    </location>
</feature>
<keyword evidence="16" id="KW-1185">Reference proteome</keyword>
<comment type="caution">
    <text evidence="15">The sequence shown here is derived from an EMBL/GenBank/DDBJ whole genome shotgun (WGS) entry which is preliminary data.</text>
</comment>
<evidence type="ECO:0000256" key="13">
    <source>
        <dbReference type="ARBA" id="ARBA00047594"/>
    </source>
</evidence>
<keyword evidence="9 14" id="KW-0472">Membrane</keyword>